<feature type="compositionally biased region" description="Polar residues" evidence="2">
    <location>
        <begin position="620"/>
        <end position="631"/>
    </location>
</feature>
<accession>A0A1X0P6W7</accession>
<dbReference type="STRING" id="67003.A0A1X0P6W7"/>
<keyword evidence="4" id="KW-1185">Reference proteome</keyword>
<feature type="compositionally biased region" description="Polar residues" evidence="2">
    <location>
        <begin position="284"/>
        <end position="301"/>
    </location>
</feature>
<reference evidence="3 4" key="1">
    <citation type="submission" date="2017-03" db="EMBL/GenBank/DDBJ databases">
        <title>An alternative strategy for trypanosome survival in the mammalian bloodstream revealed through genome and transcriptome analysis of the ubiquitous bovine parasite Trypanosoma (Megatrypanum) theileri.</title>
        <authorList>
            <person name="Kelly S."/>
            <person name="Ivens A."/>
            <person name="Mott A."/>
            <person name="O'Neill E."/>
            <person name="Emms D."/>
            <person name="Macleod O."/>
            <person name="Voorheis P."/>
            <person name="Matthews J."/>
            <person name="Matthews K."/>
            <person name="Carrington M."/>
        </authorList>
    </citation>
    <scope>NUCLEOTIDE SEQUENCE [LARGE SCALE GENOMIC DNA]</scope>
    <source>
        <strain evidence="3">Edinburgh</strain>
    </source>
</reference>
<dbReference type="GeneID" id="39981986"/>
<proteinExistence type="predicted"/>
<evidence type="ECO:0000313" key="3">
    <source>
        <dbReference type="EMBL" id="ORC92686.1"/>
    </source>
</evidence>
<dbReference type="Proteomes" id="UP000192257">
    <property type="component" value="Unassembled WGS sequence"/>
</dbReference>
<feature type="compositionally biased region" description="Low complexity" evidence="2">
    <location>
        <begin position="142"/>
        <end position="176"/>
    </location>
</feature>
<feature type="compositionally biased region" description="Polar residues" evidence="2">
    <location>
        <begin position="235"/>
        <end position="249"/>
    </location>
</feature>
<dbReference type="RefSeq" id="XP_028886752.1">
    <property type="nucleotide sequence ID" value="XM_029022206.1"/>
</dbReference>
<feature type="region of interest" description="Disordered" evidence="2">
    <location>
        <begin position="489"/>
        <end position="541"/>
    </location>
</feature>
<feature type="compositionally biased region" description="Polar residues" evidence="2">
    <location>
        <begin position="489"/>
        <end position="499"/>
    </location>
</feature>
<gene>
    <name evidence="3" type="ORF">TM35_000034390</name>
</gene>
<evidence type="ECO:0000256" key="1">
    <source>
        <dbReference type="SAM" id="Coils"/>
    </source>
</evidence>
<dbReference type="AlphaFoldDB" id="A0A1X0P6W7"/>
<dbReference type="Gene3D" id="1.20.5.490">
    <property type="entry name" value="Single helix bin"/>
    <property type="match status" value="1"/>
</dbReference>
<evidence type="ECO:0000256" key="2">
    <source>
        <dbReference type="SAM" id="MobiDB-lite"/>
    </source>
</evidence>
<evidence type="ECO:0000313" key="4">
    <source>
        <dbReference type="Proteomes" id="UP000192257"/>
    </source>
</evidence>
<dbReference type="OrthoDB" id="266967at2759"/>
<name>A0A1X0P6W7_9TRYP</name>
<comment type="caution">
    <text evidence="3">The sequence shown here is derived from an EMBL/GenBank/DDBJ whole genome shotgun (WGS) entry which is preliminary data.</text>
</comment>
<sequence length="667" mass="74469">MTTTPHDSVLYHGKVEKIGADGSSLPRSVFVTPSALLVALPAGGVTRTITLANMIELRFVEREIGSGFRCTVRARNEPVLILDFANHDNMIRFTDAVRGAASHVRMVHSSSSSGGVGDNLRERHITLDVPRPGTKGVRFVEPPEFSRPSSSPAVSSFAPGVGSSSNSYNSNSNSNNTTTHHRLSSPSTSVIPIEPLEGVGTSSRETRRVGLFDLSPDTHISPFRRESFLHALGSPSENNASMQTNRSINGSGGGGGGDSSYHRKVTPPYINNTSVLYENDITRPLSQQQSPASWTQSLQSPERTRLQEDSLKELRAQRDTTTSIQQRLTTELEMREQTISKLKDELQEKNAFIDDLKSALRSQESVFQEMLKTTEQLRLAEGSRNQMEKQVELLRVEVKHLENLLKQKEESYTKEMATKLSELHESHSKEVESLKEAFAQYDAQITNYVENLEKEKDREAQNWNEKERLLQKQIKSQQDEITELMTVLASQPEKNSSATLHLPTEGKEGIGRKSIHGLLSSQEKRQTPRRSRQTTPAAFTTPALEFRLASLEEELARNRLREKVGRYAKTRRRTLQSSSFVKRKNNNDNDDDSYNDNHNSDTNEDDGDMKSEHVDHRGTHTNSGVSPGSSSRRFHTPHVGAITRGEENSSLPLSPKPSRGTRNRAIL</sequence>
<keyword evidence="1" id="KW-0175">Coiled coil</keyword>
<feature type="region of interest" description="Disordered" evidence="2">
    <location>
        <begin position="284"/>
        <end position="310"/>
    </location>
</feature>
<protein>
    <submittedName>
        <fullName evidence="3">Uncharacterized protein</fullName>
    </submittedName>
</protein>
<feature type="region of interest" description="Disordered" evidence="2">
    <location>
        <begin position="108"/>
        <end position="204"/>
    </location>
</feature>
<feature type="coiled-coil region" evidence="1">
    <location>
        <begin position="325"/>
        <end position="480"/>
    </location>
</feature>
<feature type="region of interest" description="Disordered" evidence="2">
    <location>
        <begin position="234"/>
        <end position="267"/>
    </location>
</feature>
<dbReference type="EMBL" id="NBCO01000003">
    <property type="protein sequence ID" value="ORC92686.1"/>
    <property type="molecule type" value="Genomic_DNA"/>
</dbReference>
<feature type="compositionally biased region" description="Basic and acidic residues" evidence="2">
    <location>
        <begin position="608"/>
        <end position="618"/>
    </location>
</feature>
<dbReference type="VEuPathDB" id="TriTrypDB:TM35_000034390"/>
<feature type="region of interest" description="Disordered" evidence="2">
    <location>
        <begin position="567"/>
        <end position="667"/>
    </location>
</feature>
<organism evidence="3 4">
    <name type="scientific">Trypanosoma theileri</name>
    <dbReference type="NCBI Taxonomy" id="67003"/>
    <lineage>
        <taxon>Eukaryota</taxon>
        <taxon>Discoba</taxon>
        <taxon>Euglenozoa</taxon>
        <taxon>Kinetoplastea</taxon>
        <taxon>Metakinetoplastina</taxon>
        <taxon>Trypanosomatida</taxon>
        <taxon>Trypanosomatidae</taxon>
        <taxon>Trypanosoma</taxon>
    </lineage>
</organism>